<reference evidence="1 2" key="1">
    <citation type="submission" date="2021-03" db="EMBL/GenBank/DDBJ databases">
        <title>novel species isolated from a fishpond in China.</title>
        <authorList>
            <person name="Lu H."/>
            <person name="Cai Z."/>
        </authorList>
    </citation>
    <scope>NUCLEOTIDE SEQUENCE [LARGE SCALE GENOMIC DNA]</scope>
    <source>
        <strain evidence="1 2">Y57</strain>
    </source>
</reference>
<dbReference type="PANTHER" id="PTHR45947">
    <property type="entry name" value="SULFOQUINOVOSYL TRANSFERASE SQD2"/>
    <property type="match status" value="1"/>
</dbReference>
<evidence type="ECO:0000313" key="2">
    <source>
        <dbReference type="Proteomes" id="UP000663992"/>
    </source>
</evidence>
<keyword evidence="2" id="KW-1185">Reference proteome</keyword>
<comment type="caution">
    <text evidence="1">The sequence shown here is derived from an EMBL/GenBank/DDBJ whole genome shotgun (WGS) entry which is preliminary data.</text>
</comment>
<dbReference type="PANTHER" id="PTHR45947:SF3">
    <property type="entry name" value="SULFOQUINOVOSYL TRANSFERASE SQD2"/>
    <property type="match status" value="1"/>
</dbReference>
<dbReference type="Pfam" id="PF13692">
    <property type="entry name" value="Glyco_trans_1_4"/>
    <property type="match status" value="1"/>
</dbReference>
<dbReference type="InterPro" id="IPR050194">
    <property type="entry name" value="Glycosyltransferase_grp1"/>
</dbReference>
<protein>
    <submittedName>
        <fullName evidence="1">Glycosyltransferase family 4 protein</fullName>
    </submittedName>
</protein>
<dbReference type="SUPFAM" id="SSF53756">
    <property type="entry name" value="UDP-Glycosyltransferase/glycogen phosphorylase"/>
    <property type="match status" value="1"/>
</dbReference>
<dbReference type="RefSeq" id="WP_206594082.1">
    <property type="nucleotide sequence ID" value="NZ_JAFKCS010000008.1"/>
</dbReference>
<dbReference type="Proteomes" id="UP000663992">
    <property type="component" value="Unassembled WGS sequence"/>
</dbReference>
<dbReference type="EMBL" id="JAFKCS010000008">
    <property type="protein sequence ID" value="MBN7820243.1"/>
    <property type="molecule type" value="Genomic_DNA"/>
</dbReference>
<gene>
    <name evidence="1" type="ORF">J0A65_10235</name>
</gene>
<evidence type="ECO:0000313" key="1">
    <source>
        <dbReference type="EMBL" id="MBN7820243.1"/>
    </source>
</evidence>
<name>A0ABS3CSZ0_9ALTE</name>
<dbReference type="Gene3D" id="3.40.50.2000">
    <property type="entry name" value="Glycogen Phosphorylase B"/>
    <property type="match status" value="2"/>
</dbReference>
<organism evidence="1 2">
    <name type="scientific">Bowmanella yangjiangensis</name>
    <dbReference type="NCBI Taxonomy" id="2811230"/>
    <lineage>
        <taxon>Bacteria</taxon>
        <taxon>Pseudomonadati</taxon>
        <taxon>Pseudomonadota</taxon>
        <taxon>Gammaproteobacteria</taxon>
        <taxon>Alteromonadales</taxon>
        <taxon>Alteromonadaceae</taxon>
        <taxon>Bowmanella</taxon>
    </lineage>
</organism>
<dbReference type="CDD" id="cd03801">
    <property type="entry name" value="GT4_PimA-like"/>
    <property type="match status" value="1"/>
</dbReference>
<proteinExistence type="predicted"/>
<accession>A0ABS3CSZ0</accession>
<sequence length="364" mass="40561">MKRVLIIQDVLKQYRLALFDSLHDALRLQNIELTVAFSLPDNKERSKQDNILTSPNAFYQRVPVLRMGKLTWQRVGGLSNYDLVIVEQANRHLLTYALMISRRLIGQPKLAWWGHGHNHQSRHTGWREKFKAAMLTQADWFFAYTDKVASSVEASGMPASRISSVNNSIDTQKFAEQVKNYRLAGAQQADTVLFCGALYQDKRLDLLLDAAEHLYKRGVISRLIVLGAGPLETLLKPSPWLDYRGACFGEDKARAYAEASLVLNPGLTGLAILDAFAAGLPYVTCDLPYHSPEIAYLYPNVNGLIVSPSATLLADAVTNLLENPETYQHCARGALESAERFGISAMVERFSQGICDCLLEGAMK</sequence>